<dbReference type="InterPro" id="IPR011990">
    <property type="entry name" value="TPR-like_helical_dom_sf"/>
</dbReference>
<reference evidence="5" key="1">
    <citation type="journal article" date="2013" name="Genome Announc.">
        <title>Draft genome sequence of the grapevine dieback fungus Eutypa lata UCR-EL1.</title>
        <authorList>
            <person name="Blanco-Ulate B."/>
            <person name="Rolshausen P.E."/>
            <person name="Cantu D."/>
        </authorList>
    </citation>
    <scope>NUCLEOTIDE SEQUENCE [LARGE SCALE GENOMIC DNA]</scope>
    <source>
        <strain evidence="5">UCR-EL1</strain>
    </source>
</reference>
<dbReference type="PANTHER" id="PTHR47643:SF2">
    <property type="entry name" value="TPR DOMAIN PROTEIN (AFU_ORTHOLOGUE AFUA_5G12710)"/>
    <property type="match status" value="1"/>
</dbReference>
<name>M7T5C6_EUTLA</name>
<dbReference type="PANTHER" id="PTHR47643">
    <property type="entry name" value="TPR DOMAIN PROTEIN (AFU_ORTHOLOGUE AFUA_5G12710)"/>
    <property type="match status" value="1"/>
</dbReference>
<dbReference type="Gene3D" id="1.25.40.10">
    <property type="entry name" value="Tetratricopeptide repeat domain"/>
    <property type="match status" value="1"/>
</dbReference>
<dbReference type="Pfam" id="PF07719">
    <property type="entry name" value="TPR_2"/>
    <property type="match status" value="1"/>
</dbReference>
<dbReference type="InterPro" id="IPR013105">
    <property type="entry name" value="TPR_2"/>
</dbReference>
<evidence type="ECO:0000313" key="4">
    <source>
        <dbReference type="EMBL" id="EMR65021.1"/>
    </source>
</evidence>
<feature type="repeat" description="TPR" evidence="3">
    <location>
        <begin position="157"/>
        <end position="190"/>
    </location>
</feature>
<sequence length="272" mass="30571">MVLLHNTDPSLKKEDILPKGLVLAIKEPYFEMLTNGMYGIVIENISDLIELDVDSSLMPLEWRRDALAPYSSDPSQLKIAGNIALSRKDFIKAVRHYTMGISLCKSSQRDVRQHLLRNRALVNIYLGRYQQAREDALASIIQHQQGVAASDARTLDTKAYFRAARASYHLAQFDEARRYLDKALILSPGDSDILRELNQTQARISESQHGEYDFDALSRSTQHGKPRIDAANFVSNTEIKNFGDSRGRGLIATKDIQMGELVIKSPVIVQQG</sequence>
<evidence type="ECO:0000313" key="5">
    <source>
        <dbReference type="Proteomes" id="UP000012174"/>
    </source>
</evidence>
<proteinExistence type="predicted"/>
<dbReference type="InterPro" id="IPR053209">
    <property type="entry name" value="Gramillin-biosynth_MTr"/>
</dbReference>
<dbReference type="EMBL" id="KB706951">
    <property type="protein sequence ID" value="EMR65021.1"/>
    <property type="molecule type" value="Genomic_DNA"/>
</dbReference>
<organism evidence="4 5">
    <name type="scientific">Eutypa lata (strain UCR-EL1)</name>
    <name type="common">Grapevine dieback disease fungus</name>
    <name type="synonym">Eutypa armeniacae</name>
    <dbReference type="NCBI Taxonomy" id="1287681"/>
    <lineage>
        <taxon>Eukaryota</taxon>
        <taxon>Fungi</taxon>
        <taxon>Dikarya</taxon>
        <taxon>Ascomycota</taxon>
        <taxon>Pezizomycotina</taxon>
        <taxon>Sordariomycetes</taxon>
        <taxon>Xylariomycetidae</taxon>
        <taxon>Xylariales</taxon>
        <taxon>Diatrypaceae</taxon>
        <taxon>Eutypa</taxon>
    </lineage>
</organism>
<dbReference type="STRING" id="1287681.M7T5C6"/>
<evidence type="ECO:0000256" key="3">
    <source>
        <dbReference type="PROSITE-ProRule" id="PRU00339"/>
    </source>
</evidence>
<dbReference type="SMART" id="SM00028">
    <property type="entry name" value="TPR"/>
    <property type="match status" value="2"/>
</dbReference>
<dbReference type="PROSITE" id="PS50005">
    <property type="entry name" value="TPR"/>
    <property type="match status" value="1"/>
</dbReference>
<evidence type="ECO:0000256" key="1">
    <source>
        <dbReference type="ARBA" id="ARBA00022737"/>
    </source>
</evidence>
<gene>
    <name evidence="4" type="ORF">UCREL1_7994</name>
</gene>
<dbReference type="KEGG" id="ela:UCREL1_7994"/>
<dbReference type="OrthoDB" id="1028014at2759"/>
<keyword evidence="2 3" id="KW-0802">TPR repeat</keyword>
<dbReference type="AlphaFoldDB" id="M7T5C6"/>
<dbReference type="InterPro" id="IPR019734">
    <property type="entry name" value="TPR_rpt"/>
</dbReference>
<dbReference type="eggNOG" id="KOG2084">
    <property type="taxonomic scope" value="Eukaryota"/>
</dbReference>
<dbReference type="HOGENOM" id="CLU_1023186_0_0_1"/>
<keyword evidence="5" id="KW-1185">Reference proteome</keyword>
<protein>
    <submittedName>
        <fullName evidence="4">Putative tpr domain-containing protein</fullName>
    </submittedName>
</protein>
<keyword evidence="1" id="KW-0677">Repeat</keyword>
<evidence type="ECO:0000256" key="2">
    <source>
        <dbReference type="ARBA" id="ARBA00022803"/>
    </source>
</evidence>
<dbReference type="SUPFAM" id="SSF48452">
    <property type="entry name" value="TPR-like"/>
    <property type="match status" value="1"/>
</dbReference>
<accession>M7T5C6</accession>
<dbReference type="Proteomes" id="UP000012174">
    <property type="component" value="Unassembled WGS sequence"/>
</dbReference>